<evidence type="ECO:0000313" key="12">
    <source>
        <dbReference type="Proteomes" id="UP000661685"/>
    </source>
</evidence>
<dbReference type="Gene3D" id="1.10.287.280">
    <property type="match status" value="1"/>
</dbReference>
<dbReference type="Proteomes" id="UP000661685">
    <property type="component" value="Segment"/>
</dbReference>
<dbReference type="InterPro" id="IPR002092">
    <property type="entry name" value="DNA-dir_Rpol_phage-type"/>
</dbReference>
<organism evidence="11 12">
    <name type="scientific">Rhizobium phage RHph_TM34</name>
    <dbReference type="NCBI Taxonomy" id="2509556"/>
    <lineage>
        <taxon>Viruses</taxon>
        <taxon>Duplodnaviria</taxon>
        <taxon>Heunggongvirae</taxon>
        <taxon>Uroviricota</taxon>
        <taxon>Caudoviricetes</taxon>
        <taxon>Autographivirales</taxon>
        <taxon>Dunnvirinae</taxon>
        <taxon>Tepoztlanvirus</taxon>
        <taxon>Tepoztlanvirus RHphTM34</taxon>
    </lineage>
</organism>
<evidence type="ECO:0000256" key="3">
    <source>
        <dbReference type="ARBA" id="ARBA00022478"/>
    </source>
</evidence>
<evidence type="ECO:0000256" key="5">
    <source>
        <dbReference type="ARBA" id="ARBA00022695"/>
    </source>
</evidence>
<dbReference type="SUPFAM" id="SSF56672">
    <property type="entry name" value="DNA/RNA polymerases"/>
    <property type="match status" value="1"/>
</dbReference>
<dbReference type="InterPro" id="IPR024075">
    <property type="entry name" value="DNA-dir_RNA_pol_helix_hairp_sf"/>
</dbReference>
<gene>
    <name evidence="11" type="ORF">EVB35_027</name>
</gene>
<dbReference type="GO" id="GO:0003677">
    <property type="term" value="F:DNA binding"/>
    <property type="evidence" value="ECO:0007669"/>
    <property type="project" value="InterPro"/>
</dbReference>
<keyword evidence="3 9" id="KW-0240">DNA-directed RNA polymerase</keyword>
<sequence>MTIEQQLELERKMVERGKELYRLSVKNAEEAGRGHETTPARKMMQEFISPLATALEEWANIKGPGANGLYRPLIRVCDPQIAIYLALYKLFDSFAIEQSLTTTAGQIGRMVEDELRFTAFKEKFSNYYDEVMQDFKRKGTENYRHKHRVLTHKANEYEDGWIEWSPSERIGVGMKLIDVILENTDLIRKTEFFAKNKTQIRVEPTDSAMEWIEDHHEMRELLNPVRMPCVIEPDPWTSVDQGGYYSPELRSLTKLIKFGNGGKKEHARFINRHADKLFDKPIRAINHMQKTPWAVNTVVLDIAREAWAKNLAIGMPHKDKLEPPSSPVRDIPKDEMTDEQMAMFEDWKHEASSVYTQEKERVAKSFQTTRILRLAGEYRDLPSFWYVWYMDFRGRMYTATNGFSPQGPDMAKGLLRFAKGKALGPRGMYWLMVNIANRYGYDKESYDDRVQWVRDRHANWLAVARDPLSNREHWAGADKPWQLLATIIEYADAHQQAELGLPIEGFVSHLPIGLDGSCNGLQNFSAMLRDSVGGAATNLVPASKPADIYTAVGTVCAGKLRRLTLDDLVEDEHKVALMQWYRFMDHHGKGGLPRKIPKRPVMTLPYGATRQSCTKYIYEGVVSIEGRDKTQHVIKVGRFKAATFLTPYLWASIGEVVVAARKAMDWLQKCAGIVAKEGPLYWFTPDGFPVYQAIYKTEDIRVRTQLAGDLRLKISQYTDEIDPRGMRSSVSPNFVHSMDAAHLRETVRRCEELGITDIACIHDDYGTYACDTDTLHSVIRESFIHLYKTHDPLQEFSDQQTALGHEMPDMPDKGDLDIEQVRHSLYFFG</sequence>
<dbReference type="Gene3D" id="1.10.150.20">
    <property type="entry name" value="5' to 3' exonuclease, C-terminal subdomain"/>
    <property type="match status" value="1"/>
</dbReference>
<dbReference type="Pfam" id="PF14700">
    <property type="entry name" value="RPOL_N"/>
    <property type="match status" value="1"/>
</dbReference>
<dbReference type="GO" id="GO:0000428">
    <property type="term" value="C:DNA-directed RNA polymerase complex"/>
    <property type="evidence" value="ECO:0007669"/>
    <property type="project" value="UniProtKB-KW"/>
</dbReference>
<comment type="similarity">
    <text evidence="1 9">Belongs to the phage and mitochondrial RNA polymerase family.</text>
</comment>
<keyword evidence="7" id="KW-1195">Viral transcription</keyword>
<keyword evidence="6 9" id="KW-0804">Transcription</keyword>
<dbReference type="InterPro" id="IPR043502">
    <property type="entry name" value="DNA/RNA_pol_sf"/>
</dbReference>
<evidence type="ECO:0000256" key="1">
    <source>
        <dbReference type="ARBA" id="ARBA00009493"/>
    </source>
</evidence>
<dbReference type="SMART" id="SM01311">
    <property type="entry name" value="RPOL_N"/>
    <property type="match status" value="1"/>
</dbReference>
<keyword evidence="4 9" id="KW-0808">Transferase</keyword>
<evidence type="ECO:0000313" key="11">
    <source>
        <dbReference type="EMBL" id="QIG67207.1"/>
    </source>
</evidence>
<dbReference type="EC" id="2.7.7.6" evidence="2 9"/>
<protein>
    <recommendedName>
        <fullName evidence="2 9">DNA-directed RNA polymerase</fullName>
        <ecNumber evidence="2 9">2.7.7.6</ecNumber>
    </recommendedName>
</protein>
<keyword evidence="12" id="KW-1185">Reference proteome</keyword>
<dbReference type="Gene3D" id="1.10.1320.10">
    <property type="entry name" value="DNA-directed RNA polymerase, N-terminal domain"/>
    <property type="match status" value="1"/>
</dbReference>
<dbReference type="InterPro" id="IPR046950">
    <property type="entry name" value="DNA-dir_Rpol_C_phage-type"/>
</dbReference>
<name>A0A7S5QW15_9CAUD</name>
<proteinExistence type="inferred from homology"/>
<dbReference type="InterPro" id="IPR037159">
    <property type="entry name" value="RNA_POL_N_sf"/>
</dbReference>
<dbReference type="Pfam" id="PF00940">
    <property type="entry name" value="RNA_pol"/>
    <property type="match status" value="1"/>
</dbReference>
<dbReference type="Gene3D" id="1.10.287.260">
    <property type="match status" value="1"/>
</dbReference>
<evidence type="ECO:0000256" key="7">
    <source>
        <dbReference type="ARBA" id="ARBA00023314"/>
    </source>
</evidence>
<dbReference type="EMBL" id="MN988466">
    <property type="protein sequence ID" value="QIG67207.1"/>
    <property type="molecule type" value="Genomic_DNA"/>
</dbReference>
<evidence type="ECO:0000259" key="10">
    <source>
        <dbReference type="SMART" id="SM01311"/>
    </source>
</evidence>
<dbReference type="PROSITE" id="PS00489">
    <property type="entry name" value="RNA_POL_PHAGE_2"/>
    <property type="match status" value="1"/>
</dbReference>
<feature type="domain" description="DNA-directed RNA polymerase N-terminal" evidence="10">
    <location>
        <begin position="4"/>
        <end position="290"/>
    </location>
</feature>
<comment type="function">
    <text evidence="9">DNA-dependent RNA polymerase catalyzes the transcription of DNA into RNA using the four ribonucleoside triphosphates as substrates.</text>
</comment>
<dbReference type="PANTHER" id="PTHR10102:SF0">
    <property type="entry name" value="DNA-DIRECTED RNA POLYMERASE, MITOCHONDRIAL"/>
    <property type="match status" value="1"/>
</dbReference>
<evidence type="ECO:0000256" key="4">
    <source>
        <dbReference type="ARBA" id="ARBA00022679"/>
    </source>
</evidence>
<dbReference type="GO" id="GO:0003899">
    <property type="term" value="F:DNA-directed RNA polymerase activity"/>
    <property type="evidence" value="ECO:0007669"/>
    <property type="project" value="UniProtKB-EC"/>
</dbReference>
<dbReference type="GO" id="GO:0006351">
    <property type="term" value="P:DNA-templated transcription"/>
    <property type="evidence" value="ECO:0007669"/>
    <property type="project" value="InterPro"/>
</dbReference>
<keyword evidence="5 9" id="KW-0548">Nucleotidyltransferase</keyword>
<accession>A0A7S5QW15</accession>
<dbReference type="PROSITE" id="PS00900">
    <property type="entry name" value="RNA_POL_PHAGE_1"/>
    <property type="match status" value="1"/>
</dbReference>
<dbReference type="PANTHER" id="PTHR10102">
    <property type="entry name" value="DNA-DIRECTED RNA POLYMERASE, MITOCHONDRIAL"/>
    <property type="match status" value="1"/>
</dbReference>
<dbReference type="GO" id="GO:0019083">
    <property type="term" value="P:viral transcription"/>
    <property type="evidence" value="ECO:0007669"/>
    <property type="project" value="UniProtKB-KW"/>
</dbReference>
<evidence type="ECO:0000256" key="2">
    <source>
        <dbReference type="ARBA" id="ARBA00012418"/>
    </source>
</evidence>
<dbReference type="InterPro" id="IPR029262">
    <property type="entry name" value="RPOL_N"/>
</dbReference>
<evidence type="ECO:0000256" key="8">
    <source>
        <dbReference type="ARBA" id="ARBA00048552"/>
    </source>
</evidence>
<evidence type="ECO:0000256" key="6">
    <source>
        <dbReference type="ARBA" id="ARBA00023163"/>
    </source>
</evidence>
<comment type="catalytic activity">
    <reaction evidence="8 9">
        <text>RNA(n) + a ribonucleoside 5'-triphosphate = RNA(n+1) + diphosphate</text>
        <dbReference type="Rhea" id="RHEA:21248"/>
        <dbReference type="Rhea" id="RHEA-COMP:14527"/>
        <dbReference type="Rhea" id="RHEA-COMP:17342"/>
        <dbReference type="ChEBI" id="CHEBI:33019"/>
        <dbReference type="ChEBI" id="CHEBI:61557"/>
        <dbReference type="ChEBI" id="CHEBI:140395"/>
        <dbReference type="EC" id="2.7.7.6"/>
    </reaction>
</comment>
<evidence type="ECO:0000256" key="9">
    <source>
        <dbReference type="RuleBase" id="RU003805"/>
    </source>
</evidence>
<reference evidence="11" key="1">
    <citation type="submission" date="2020-01" db="EMBL/GenBank/DDBJ databases">
        <title>Patterns of diversity and host range of bacteriophage communities associated with bean-nodulatin bacteria.</title>
        <authorList>
            <person name="Vann Cauwenberghe J."/>
            <person name="Santamaria R.I."/>
            <person name="Bustos P."/>
            <person name="Juarez S."/>
            <person name="Gonzalez V."/>
        </authorList>
    </citation>
    <scope>NUCLEOTIDE SEQUENCE</scope>
</reference>